<organism evidence="8 9">
    <name type="scientific">Caballeronia sordidicola</name>
    <name type="common">Burkholderia sordidicola</name>
    <dbReference type="NCBI Taxonomy" id="196367"/>
    <lineage>
        <taxon>Bacteria</taxon>
        <taxon>Pseudomonadati</taxon>
        <taxon>Pseudomonadota</taxon>
        <taxon>Betaproteobacteria</taxon>
        <taxon>Burkholderiales</taxon>
        <taxon>Burkholderiaceae</taxon>
        <taxon>Caballeronia</taxon>
    </lineage>
</organism>
<dbReference type="SUPFAM" id="SSF55874">
    <property type="entry name" value="ATPase domain of HSP90 chaperone/DNA topoisomerase II/histidine kinase"/>
    <property type="match status" value="1"/>
</dbReference>
<keyword evidence="5" id="KW-0418">Kinase</keyword>
<dbReference type="Gene3D" id="3.30.565.10">
    <property type="entry name" value="Histidine kinase-like ATPase, C-terminal domain"/>
    <property type="match status" value="1"/>
</dbReference>
<evidence type="ECO:0000313" key="8">
    <source>
        <dbReference type="EMBL" id="OXC79351.1"/>
    </source>
</evidence>
<evidence type="ECO:0000256" key="6">
    <source>
        <dbReference type="ARBA" id="ARBA00022840"/>
    </source>
</evidence>
<dbReference type="PANTHER" id="PTHR44936:SF10">
    <property type="entry name" value="SENSOR PROTEIN RSTB"/>
    <property type="match status" value="1"/>
</dbReference>
<keyword evidence="6" id="KW-0067">ATP-binding</keyword>
<comment type="catalytic activity">
    <reaction evidence="1">
        <text>ATP + protein L-histidine = ADP + protein N-phospho-L-histidine.</text>
        <dbReference type="EC" id="2.7.13.3"/>
    </reaction>
</comment>
<dbReference type="PRINTS" id="PR00344">
    <property type="entry name" value="BCTRLSENSOR"/>
</dbReference>
<dbReference type="InterPro" id="IPR036890">
    <property type="entry name" value="HATPase_C_sf"/>
</dbReference>
<protein>
    <recommendedName>
        <fullName evidence="2">histidine kinase</fullName>
        <ecNumber evidence="2">2.7.13.3</ecNumber>
    </recommendedName>
</protein>
<reference evidence="9" key="1">
    <citation type="submission" date="2017-01" db="EMBL/GenBank/DDBJ databases">
        <title>Genome Analysis of Deinococcus marmoris KOPRI26562.</title>
        <authorList>
            <person name="Kim J.H."/>
            <person name="Oh H.-M."/>
        </authorList>
    </citation>
    <scope>NUCLEOTIDE SEQUENCE [LARGE SCALE GENOMIC DNA]</scope>
    <source>
        <strain evidence="9">PAMC 26633</strain>
    </source>
</reference>
<comment type="caution">
    <text evidence="8">The sequence shown here is derived from an EMBL/GenBank/DDBJ whole genome shotgun (WGS) entry which is preliminary data.</text>
</comment>
<evidence type="ECO:0000259" key="7">
    <source>
        <dbReference type="PROSITE" id="PS50109"/>
    </source>
</evidence>
<dbReference type="InterPro" id="IPR050980">
    <property type="entry name" value="2C_sensor_his_kinase"/>
</dbReference>
<dbReference type="EC" id="2.7.13.3" evidence="2"/>
<proteinExistence type="predicted"/>
<dbReference type="GO" id="GO:0005524">
    <property type="term" value="F:ATP binding"/>
    <property type="evidence" value="ECO:0007669"/>
    <property type="project" value="UniProtKB-KW"/>
</dbReference>
<dbReference type="InterPro" id="IPR003594">
    <property type="entry name" value="HATPase_dom"/>
</dbReference>
<dbReference type="PANTHER" id="PTHR44936">
    <property type="entry name" value="SENSOR PROTEIN CREC"/>
    <property type="match status" value="1"/>
</dbReference>
<dbReference type="PROSITE" id="PS50109">
    <property type="entry name" value="HIS_KIN"/>
    <property type="match status" value="1"/>
</dbReference>
<name>A0A226X7D4_CABSO</name>
<feature type="domain" description="Histidine kinase" evidence="7">
    <location>
        <begin position="164"/>
        <end position="374"/>
    </location>
</feature>
<dbReference type="RefSeq" id="WP_179258232.1">
    <property type="nucleotide sequence ID" value="NZ_MTHB01000042.1"/>
</dbReference>
<accession>A0A226X7D4</accession>
<evidence type="ECO:0000256" key="2">
    <source>
        <dbReference type="ARBA" id="ARBA00012438"/>
    </source>
</evidence>
<evidence type="ECO:0000313" key="9">
    <source>
        <dbReference type="Proteomes" id="UP000214720"/>
    </source>
</evidence>
<evidence type="ECO:0000256" key="3">
    <source>
        <dbReference type="ARBA" id="ARBA00022679"/>
    </source>
</evidence>
<gene>
    <name evidence="8" type="ORF">BSU04_07475</name>
</gene>
<keyword evidence="4" id="KW-0547">Nucleotide-binding</keyword>
<dbReference type="InterPro" id="IPR004358">
    <property type="entry name" value="Sig_transdc_His_kin-like_C"/>
</dbReference>
<dbReference type="Proteomes" id="UP000214720">
    <property type="component" value="Unassembled WGS sequence"/>
</dbReference>
<evidence type="ECO:0000256" key="5">
    <source>
        <dbReference type="ARBA" id="ARBA00022777"/>
    </source>
</evidence>
<dbReference type="GO" id="GO:0004673">
    <property type="term" value="F:protein histidine kinase activity"/>
    <property type="evidence" value="ECO:0007669"/>
    <property type="project" value="UniProtKB-EC"/>
</dbReference>
<dbReference type="Pfam" id="PF02518">
    <property type="entry name" value="HATPase_c"/>
    <property type="match status" value="1"/>
</dbReference>
<dbReference type="EMBL" id="MTHB01000042">
    <property type="protein sequence ID" value="OXC79351.1"/>
    <property type="molecule type" value="Genomic_DNA"/>
</dbReference>
<evidence type="ECO:0000256" key="4">
    <source>
        <dbReference type="ARBA" id="ARBA00022741"/>
    </source>
</evidence>
<evidence type="ECO:0000256" key="1">
    <source>
        <dbReference type="ARBA" id="ARBA00000085"/>
    </source>
</evidence>
<dbReference type="AlphaFoldDB" id="A0A226X7D4"/>
<keyword evidence="3" id="KW-0808">Transferase</keyword>
<dbReference type="SMART" id="SM00387">
    <property type="entry name" value="HATPase_c"/>
    <property type="match status" value="1"/>
</dbReference>
<sequence length="378" mass="41035">MMHEFLANNRQALIERCRAKVAQRPARAATAQQLQNGVPLFLEQIIRTLRVEQTDEPMEGRKISGPSNGAATRSEVGATAAQHGRELLKLGFSVDQVVHDYGDLCQAITDLAYERDAPFEVDEFRTLNRCLDNAIADAVTEFSYQRDDALEEEHAREAKQQQGFFAQELRNLLSKAALAFAAVKTGNLNVNGATGSVLERSLTGLRDMIDQSLAEVRVAAGKPVQSQMFSVAEFIAEVKYAADLAAQVRGCVLTVSPVDGELAVSGDRDLLYSAVGNLLQNAFAFTHSHTEVTLNAYAVADRVLIDVTDHCGGLRAGDAEKMFLPFTLDSADKSGLRLGLSIARRGVESSDGALTVRNIPDTGCVFTISLPRYAMTGR</sequence>
<dbReference type="InterPro" id="IPR005467">
    <property type="entry name" value="His_kinase_dom"/>
</dbReference>